<keyword evidence="4" id="KW-0548">Nucleotidyltransferase</keyword>
<keyword evidence="3" id="KW-0804">Transcription</keyword>
<dbReference type="EMBL" id="JADWDJ010000001">
    <property type="protein sequence ID" value="KAG5285729.1"/>
    <property type="molecule type" value="Genomic_DNA"/>
</dbReference>
<dbReference type="Proteomes" id="UP000823561">
    <property type="component" value="Chromosome 1"/>
</dbReference>
<evidence type="ECO:0000256" key="4">
    <source>
        <dbReference type="ARBA" id="ARBA00022932"/>
    </source>
</evidence>
<evidence type="ECO:0000256" key="5">
    <source>
        <dbReference type="ARBA" id="ARBA00026139"/>
    </source>
</evidence>
<keyword evidence="4" id="KW-0239">DNA-directed DNA polymerase</keyword>
<dbReference type="GO" id="GO:0003887">
    <property type="term" value="F:DNA-directed DNA polymerase activity"/>
    <property type="evidence" value="ECO:0007669"/>
    <property type="project" value="UniProtKB-KW"/>
</dbReference>
<keyword evidence="4" id="KW-0808">Transferase</keyword>
<dbReference type="GO" id="GO:0009411">
    <property type="term" value="P:response to UV"/>
    <property type="evidence" value="ECO:0007669"/>
    <property type="project" value="TreeGrafter"/>
</dbReference>
<evidence type="ECO:0000256" key="3">
    <source>
        <dbReference type="ARBA" id="ARBA00022478"/>
    </source>
</evidence>
<dbReference type="AlphaFoldDB" id="A0AAV6HGY4"/>
<evidence type="ECO:0000256" key="8">
    <source>
        <dbReference type="ARBA" id="ARBA00047303"/>
    </source>
</evidence>
<accession>A0AAV6HGY4</accession>
<dbReference type="InterPro" id="IPR044917">
    <property type="entry name" value="PRIMPOL"/>
</dbReference>
<evidence type="ECO:0000256" key="6">
    <source>
        <dbReference type="ARBA" id="ARBA00044677"/>
    </source>
</evidence>
<comment type="caution">
    <text evidence="10">The sequence shown here is derived from an EMBL/GenBank/DDBJ whole genome shotgun (WGS) entry which is preliminary data.</text>
</comment>
<gene>
    <name evidence="10" type="ORF">AALO_G00006750</name>
</gene>
<keyword evidence="11" id="KW-1185">Reference proteome</keyword>
<evidence type="ECO:0000313" key="11">
    <source>
        <dbReference type="Proteomes" id="UP000823561"/>
    </source>
</evidence>
<dbReference type="GO" id="GO:0006264">
    <property type="term" value="P:mitochondrial DNA replication"/>
    <property type="evidence" value="ECO:0007669"/>
    <property type="project" value="TreeGrafter"/>
</dbReference>
<protein>
    <recommendedName>
        <fullName evidence="5">DNA-directed primase/polymerase protein</fullName>
        <ecNumber evidence="7">2.7.7.102</ecNumber>
        <ecNumber evidence="2">2.7.7.7</ecNumber>
    </recommendedName>
</protein>
<comment type="similarity">
    <text evidence="1">Belongs to the eukaryotic-type primase small subunit family.</text>
</comment>
<evidence type="ECO:0000256" key="2">
    <source>
        <dbReference type="ARBA" id="ARBA00012417"/>
    </source>
</evidence>
<comment type="catalytic activity">
    <reaction evidence="8">
        <text>DNA(n) + a 2'-deoxyribonucleoside 5'-triphosphate = DNA(n+1) + diphosphate</text>
        <dbReference type="Rhea" id="RHEA:22508"/>
        <dbReference type="Rhea" id="RHEA-COMP:17339"/>
        <dbReference type="Rhea" id="RHEA-COMP:17340"/>
        <dbReference type="ChEBI" id="CHEBI:33019"/>
        <dbReference type="ChEBI" id="CHEBI:61560"/>
        <dbReference type="ChEBI" id="CHEBI:173112"/>
        <dbReference type="EC" id="2.7.7.7"/>
    </reaction>
    <physiologicalReaction direction="left-to-right" evidence="8">
        <dbReference type="Rhea" id="RHEA:22509"/>
    </physiologicalReaction>
</comment>
<organism evidence="10 11">
    <name type="scientific">Alosa alosa</name>
    <name type="common">allis shad</name>
    <dbReference type="NCBI Taxonomy" id="278164"/>
    <lineage>
        <taxon>Eukaryota</taxon>
        <taxon>Metazoa</taxon>
        <taxon>Chordata</taxon>
        <taxon>Craniata</taxon>
        <taxon>Vertebrata</taxon>
        <taxon>Euteleostomi</taxon>
        <taxon>Actinopterygii</taxon>
        <taxon>Neopterygii</taxon>
        <taxon>Teleostei</taxon>
        <taxon>Clupei</taxon>
        <taxon>Clupeiformes</taxon>
        <taxon>Clupeoidei</taxon>
        <taxon>Clupeidae</taxon>
        <taxon>Alosa</taxon>
    </lineage>
</organism>
<dbReference type="PANTHER" id="PTHR31399">
    <property type="entry name" value="DNA-DIRECTED PRIMASE / POLYMERASE PROTEIN"/>
    <property type="match status" value="1"/>
</dbReference>
<name>A0AAV6HGY4_9TELE</name>
<reference evidence="10 11" key="1">
    <citation type="submission" date="2020-10" db="EMBL/GenBank/DDBJ databases">
        <title>Chromosome-scale genome assembly of the Allis shad, Alosa alosa.</title>
        <authorList>
            <person name="Margot Z."/>
            <person name="Christophe K."/>
            <person name="Cabau C."/>
            <person name="Louis A."/>
            <person name="Berthelot C."/>
            <person name="Parey E."/>
            <person name="Roest Crollius H."/>
            <person name="Montfort J."/>
            <person name="Robinson-Rechavi M."/>
            <person name="Bucao C."/>
            <person name="Bouchez O."/>
            <person name="Gislard M."/>
            <person name="Lluch J."/>
            <person name="Milhes M."/>
            <person name="Lampietro C."/>
            <person name="Lopez Roques C."/>
            <person name="Donnadieu C."/>
            <person name="Braasch I."/>
            <person name="Desvignes T."/>
            <person name="Postlethwait J."/>
            <person name="Bobe J."/>
            <person name="Guiguen Y."/>
        </authorList>
    </citation>
    <scope>NUCLEOTIDE SEQUENCE [LARGE SCALE GENOMIC DNA]</scope>
    <source>
        <strain evidence="10">M-15738</strain>
        <tissue evidence="10">Blood</tissue>
    </source>
</reference>
<dbReference type="PANTHER" id="PTHR31399:SF0">
    <property type="entry name" value="DNA-DIRECTED PRIMASE_POLYMERASE PROTEIN"/>
    <property type="match status" value="1"/>
</dbReference>
<evidence type="ECO:0000256" key="7">
    <source>
        <dbReference type="ARBA" id="ARBA00044768"/>
    </source>
</evidence>
<dbReference type="EC" id="2.7.7.7" evidence="2"/>
<feature type="region of interest" description="Disordered" evidence="9">
    <location>
        <begin position="481"/>
        <end position="512"/>
    </location>
</feature>
<proteinExistence type="inferred from homology"/>
<comment type="catalytic activity">
    <reaction evidence="6">
        <text>ssDNA + n NTP = ssDNA/pppN(pN)n-1 hybrid + (n-1) diphosphate.</text>
        <dbReference type="EC" id="2.7.7.102"/>
    </reaction>
</comment>
<dbReference type="GO" id="GO:0000428">
    <property type="term" value="C:DNA-directed RNA polymerase complex"/>
    <property type="evidence" value="ECO:0007669"/>
    <property type="project" value="UniProtKB-KW"/>
</dbReference>
<evidence type="ECO:0000256" key="1">
    <source>
        <dbReference type="ARBA" id="ARBA00009762"/>
    </source>
</evidence>
<dbReference type="GO" id="GO:0003682">
    <property type="term" value="F:chromatin binding"/>
    <property type="evidence" value="ECO:0007669"/>
    <property type="project" value="TreeGrafter"/>
</dbReference>
<evidence type="ECO:0000256" key="9">
    <source>
        <dbReference type="SAM" id="MobiDB-lite"/>
    </source>
</evidence>
<dbReference type="EC" id="2.7.7.102" evidence="7"/>
<evidence type="ECO:0000313" key="10">
    <source>
        <dbReference type="EMBL" id="KAG5285729.1"/>
    </source>
</evidence>
<dbReference type="GO" id="GO:0005634">
    <property type="term" value="C:nucleus"/>
    <property type="evidence" value="ECO:0007669"/>
    <property type="project" value="TreeGrafter"/>
</dbReference>
<sequence>MRKREWGDRLRQVEKLAHSYQQSPLSSQYQPRLARPSQPSPVWHLFHRQSPALVFAQTCKEDVHVFALEREGGGCMGQRIYLVTSYTELWHYYRTYRRSLMHCYEVIPEGAVCKLYFDLEFQRAWNPGLNGETMVARLIQYVCKKLHEAYGLKCSSSDVLNLDSSTEDKFSRHLIFQLPNATFRDNSHVGRFIHAILTPVKNSNHPEGSSTTCTSEGIDPLTAMEYIPNTDRGMLGSPQPKRQKHGEDDLSFLSVKNKEGQIQLFVDLGVYTKNRNFRLYKSSKLGKNAALVVAEDNQFIPKPDRHLTMEENIFQASLISNVSYTGQRILTWDASELGNPKGPRPEGSSRAHASPDCVGGYQYSPYREVDDFVLTLVCKDNIKGSIRQWNYFVSEQLLVYDILHYRWCYNVGRFHKSNNIMILVDLREEVWYQKCYDPECRRQNYRSSNYPLPEDICISHLLKEDEDQLYLVDDEGNIELSQRPCPEASPEGGKPESSGQVGDSAGWGDWAEDDPCYLEALEEVERSSEEVSDELLLMAADDWENSS</sequence>
<dbReference type="GO" id="GO:0005759">
    <property type="term" value="C:mitochondrial matrix"/>
    <property type="evidence" value="ECO:0007669"/>
    <property type="project" value="TreeGrafter"/>
</dbReference>
<dbReference type="GO" id="GO:0042276">
    <property type="term" value="P:error-prone translesion synthesis"/>
    <property type="evidence" value="ECO:0007669"/>
    <property type="project" value="InterPro"/>
</dbReference>
<dbReference type="GO" id="GO:0031297">
    <property type="term" value="P:replication fork processing"/>
    <property type="evidence" value="ECO:0007669"/>
    <property type="project" value="TreeGrafter"/>
</dbReference>
<keyword evidence="3" id="KW-0240">DNA-directed RNA polymerase</keyword>
<dbReference type="Pfam" id="PF03121">
    <property type="entry name" value="Herpes_UL52"/>
    <property type="match status" value="1"/>
</dbReference>